<evidence type="ECO:0000313" key="3">
    <source>
        <dbReference type="Proteomes" id="UP000030106"/>
    </source>
</evidence>
<dbReference type="STRING" id="1245745.A0A0A2W9W7"/>
<evidence type="ECO:0008006" key="4">
    <source>
        <dbReference type="Google" id="ProtNLM"/>
    </source>
</evidence>
<feature type="region of interest" description="Disordered" evidence="1">
    <location>
        <begin position="124"/>
        <end position="145"/>
    </location>
</feature>
<dbReference type="EMBL" id="ANFO01000404">
    <property type="protein sequence ID" value="KGQ09759.1"/>
    <property type="molecule type" value="Genomic_DNA"/>
</dbReference>
<dbReference type="Proteomes" id="UP000030106">
    <property type="component" value="Unassembled WGS sequence"/>
</dbReference>
<reference evidence="2 3" key="1">
    <citation type="submission" date="2012-10" db="EMBL/GenBank/DDBJ databases">
        <title>Genome sequencing and analysis of entomopathogenic fungi Beauveria bassiana D1-5.</title>
        <authorList>
            <person name="Li Q."/>
            <person name="Wang L."/>
            <person name="Zhang Z."/>
            <person name="Wang Q."/>
            <person name="Ren J."/>
            <person name="Wang M."/>
            <person name="Xu W."/>
            <person name="Wang J."/>
            <person name="Lu Y."/>
            <person name="Du Q."/>
            <person name="Sun Z."/>
        </authorList>
    </citation>
    <scope>NUCLEOTIDE SEQUENCE [LARGE SCALE GENOMIC DNA]</scope>
    <source>
        <strain evidence="2 3">D1-5</strain>
    </source>
</reference>
<comment type="caution">
    <text evidence="2">The sequence shown here is derived from an EMBL/GenBank/DDBJ whole genome shotgun (WGS) entry which is preliminary data.</text>
</comment>
<feature type="region of interest" description="Disordered" evidence="1">
    <location>
        <begin position="34"/>
        <end position="53"/>
    </location>
</feature>
<dbReference type="AlphaFoldDB" id="A0A0A2W9W7"/>
<evidence type="ECO:0000256" key="1">
    <source>
        <dbReference type="SAM" id="MobiDB-lite"/>
    </source>
</evidence>
<dbReference type="HOGENOM" id="CLU_042939_0_0_1"/>
<organism evidence="2 3">
    <name type="scientific">Beauveria bassiana D1-5</name>
    <dbReference type="NCBI Taxonomy" id="1245745"/>
    <lineage>
        <taxon>Eukaryota</taxon>
        <taxon>Fungi</taxon>
        <taxon>Dikarya</taxon>
        <taxon>Ascomycota</taxon>
        <taxon>Pezizomycotina</taxon>
        <taxon>Sordariomycetes</taxon>
        <taxon>Hypocreomycetidae</taxon>
        <taxon>Hypocreales</taxon>
        <taxon>Cordycipitaceae</taxon>
        <taxon>Beauveria</taxon>
    </lineage>
</organism>
<accession>A0A0A2W9W7</accession>
<evidence type="ECO:0000313" key="2">
    <source>
        <dbReference type="EMBL" id="KGQ09759.1"/>
    </source>
</evidence>
<dbReference type="eggNOG" id="ENOG502S3XI">
    <property type="taxonomic scope" value="Eukaryota"/>
</dbReference>
<proteinExistence type="predicted"/>
<protein>
    <recommendedName>
        <fullName evidence="4">Peroxin 20</fullName>
    </recommendedName>
</protein>
<sequence>MADASCSGGTPFKQLIDHQSRDVSHHQDRLVNGNQTRGAFRSRPQNMAQGPQEFDAFMGTPAGLPGMHHDPAGRLAAHAAALNPAQAAASPFGPAVANDLAYQMSSGGPELGNNWAADFSNFAAQQQQQRQHLQQPQPQQRQGPIYAGAVNPMQTSFQSAFAPHPTNFSSFFAPAGGAYAQPQAATVGEADFDQEMAKWMASNAATGNMAQVDAAMEQMARELELNEQALAEGTDAATTTAAAAHDEKHFSDLGVPELNNLTLENREAPIITPPEPLQEENTAAEMLSDDARNKSAVSEAAERLLESVQHESGEKWQNSVFLALMRDFRDGKKDIVGNEVQPTDGPSGEGDVSAVATAAETIGDDAPAAT</sequence>
<feature type="compositionally biased region" description="Low complexity" evidence="1">
    <location>
        <begin position="125"/>
        <end position="142"/>
    </location>
</feature>
<name>A0A0A2W9W7_BEABA</name>
<feature type="compositionally biased region" description="Polar residues" evidence="1">
    <location>
        <begin position="34"/>
        <end position="49"/>
    </location>
</feature>
<gene>
    <name evidence="2" type="ORF">BBAD15_g4901</name>
</gene>
<dbReference type="OrthoDB" id="5407351at2759"/>